<dbReference type="InterPro" id="IPR036291">
    <property type="entry name" value="NAD(P)-bd_dom_sf"/>
</dbReference>
<dbReference type="Gene3D" id="3.40.50.720">
    <property type="entry name" value="NAD(P)-binding Rossmann-like Domain"/>
    <property type="match status" value="1"/>
</dbReference>
<dbReference type="SUPFAM" id="SSF51735">
    <property type="entry name" value="NAD(P)-binding Rossmann-fold domains"/>
    <property type="match status" value="1"/>
</dbReference>
<dbReference type="RefSeq" id="WP_079472207.1">
    <property type="nucleotide sequence ID" value="NZ_FUZZ01000004.1"/>
</dbReference>
<dbReference type="PRINTS" id="PR00081">
    <property type="entry name" value="GDHRDH"/>
</dbReference>
<dbReference type="STRING" id="393003.SAMN05660461_4942"/>
<evidence type="ECO:0000313" key="3">
    <source>
        <dbReference type="EMBL" id="SKD09063.1"/>
    </source>
</evidence>
<dbReference type="GO" id="GO:0032787">
    <property type="term" value="P:monocarboxylic acid metabolic process"/>
    <property type="evidence" value="ECO:0007669"/>
    <property type="project" value="UniProtKB-ARBA"/>
</dbReference>
<proteinExistence type="inferred from homology"/>
<dbReference type="CDD" id="cd05233">
    <property type="entry name" value="SDR_c"/>
    <property type="match status" value="1"/>
</dbReference>
<protein>
    <submittedName>
        <fullName evidence="3">NAD(P)-dependent dehydrogenase, short-chain alcohol dehydrogenase family</fullName>
    </submittedName>
</protein>
<reference evidence="4" key="1">
    <citation type="submission" date="2017-02" db="EMBL/GenBank/DDBJ databases">
        <authorList>
            <person name="Varghese N."/>
            <person name="Submissions S."/>
        </authorList>
    </citation>
    <scope>NUCLEOTIDE SEQUENCE [LARGE SCALE GENOMIC DNA]</scope>
    <source>
        <strain evidence="4">DSM 18108</strain>
    </source>
</reference>
<evidence type="ECO:0000256" key="2">
    <source>
        <dbReference type="RuleBase" id="RU000363"/>
    </source>
</evidence>
<dbReference type="PANTHER" id="PTHR42879">
    <property type="entry name" value="3-OXOACYL-(ACYL-CARRIER-PROTEIN) REDUCTASE"/>
    <property type="match status" value="1"/>
</dbReference>
<dbReference type="InterPro" id="IPR002347">
    <property type="entry name" value="SDR_fam"/>
</dbReference>
<name>A0A1T5P909_9BACT</name>
<comment type="similarity">
    <text evidence="1 2">Belongs to the short-chain dehydrogenases/reductases (SDR) family.</text>
</comment>
<dbReference type="Proteomes" id="UP000190166">
    <property type="component" value="Unassembled WGS sequence"/>
</dbReference>
<evidence type="ECO:0000256" key="1">
    <source>
        <dbReference type="ARBA" id="ARBA00006484"/>
    </source>
</evidence>
<organism evidence="3 4">
    <name type="scientific">Chitinophaga ginsengisegetis</name>
    <dbReference type="NCBI Taxonomy" id="393003"/>
    <lineage>
        <taxon>Bacteria</taxon>
        <taxon>Pseudomonadati</taxon>
        <taxon>Bacteroidota</taxon>
        <taxon>Chitinophagia</taxon>
        <taxon>Chitinophagales</taxon>
        <taxon>Chitinophagaceae</taxon>
        <taxon>Chitinophaga</taxon>
    </lineage>
</organism>
<sequence length="264" mass="28066">MDLQLTSKTAFVSGSTQGIGFAIARLLLQEGAAVVINGRTPEKVAMAVEKLKKEIPAAKVSGIAADFGSEAEVNRLLDALPDIDILINNVGIFELKEFADIRDEDWLRIFEINVLSGIRLSRRLLPKMLEKNQGRIVFISSESGIHVPGNMIHYGTTKTAMLAVSRGLAELTKNTGVTVNTILGGPTYSEGVAGTVQQIAEAQNCSVEQVKAGLVKTLIPNSLLQRFIDPSEIASLVAYLASPLSVATNGAALRADGGVLNTIV</sequence>
<dbReference type="InterPro" id="IPR050259">
    <property type="entry name" value="SDR"/>
</dbReference>
<keyword evidence="4" id="KW-1185">Reference proteome</keyword>
<accession>A0A1T5P909</accession>
<dbReference type="PROSITE" id="PS00061">
    <property type="entry name" value="ADH_SHORT"/>
    <property type="match status" value="1"/>
</dbReference>
<dbReference type="PRINTS" id="PR00080">
    <property type="entry name" value="SDRFAMILY"/>
</dbReference>
<dbReference type="InterPro" id="IPR020904">
    <property type="entry name" value="Sc_DH/Rdtase_CS"/>
</dbReference>
<dbReference type="AlphaFoldDB" id="A0A1T5P909"/>
<dbReference type="EMBL" id="FUZZ01000004">
    <property type="protein sequence ID" value="SKD09063.1"/>
    <property type="molecule type" value="Genomic_DNA"/>
</dbReference>
<dbReference type="Pfam" id="PF00106">
    <property type="entry name" value="adh_short"/>
    <property type="match status" value="1"/>
</dbReference>
<evidence type="ECO:0000313" key="4">
    <source>
        <dbReference type="Proteomes" id="UP000190166"/>
    </source>
</evidence>
<gene>
    <name evidence="3" type="ORF">SAMN05660461_4942</name>
</gene>
<dbReference type="PANTHER" id="PTHR42879:SF2">
    <property type="entry name" value="3-OXOACYL-[ACYL-CARRIER-PROTEIN] REDUCTASE FABG"/>
    <property type="match status" value="1"/>
</dbReference>